<evidence type="ECO:0000313" key="4">
    <source>
        <dbReference type="Proteomes" id="UP001186944"/>
    </source>
</evidence>
<proteinExistence type="predicted"/>
<dbReference type="PROSITE" id="PS50878">
    <property type="entry name" value="RT_POL"/>
    <property type="match status" value="1"/>
</dbReference>
<feature type="region of interest" description="Disordered" evidence="1">
    <location>
        <begin position="674"/>
        <end position="697"/>
    </location>
</feature>
<dbReference type="SUPFAM" id="SSF56672">
    <property type="entry name" value="DNA/RNA polymerases"/>
    <property type="match status" value="1"/>
</dbReference>
<accession>A0AA88XI32</accession>
<evidence type="ECO:0000259" key="2">
    <source>
        <dbReference type="PROSITE" id="PS50878"/>
    </source>
</evidence>
<protein>
    <recommendedName>
        <fullName evidence="2">Reverse transcriptase domain-containing protein</fullName>
    </recommendedName>
</protein>
<reference evidence="3" key="1">
    <citation type="submission" date="2019-08" db="EMBL/GenBank/DDBJ databases">
        <title>The improved chromosome-level genome for the pearl oyster Pinctada fucata martensii using PacBio sequencing and Hi-C.</title>
        <authorList>
            <person name="Zheng Z."/>
        </authorList>
    </citation>
    <scope>NUCLEOTIDE SEQUENCE</scope>
    <source>
        <strain evidence="3">ZZ-2019</strain>
        <tissue evidence="3">Adductor muscle</tissue>
    </source>
</reference>
<dbReference type="Proteomes" id="UP001186944">
    <property type="component" value="Unassembled WGS sequence"/>
</dbReference>
<dbReference type="InterPro" id="IPR043502">
    <property type="entry name" value="DNA/RNA_pol_sf"/>
</dbReference>
<dbReference type="AlphaFoldDB" id="A0AA88XI32"/>
<dbReference type="CDD" id="cd01650">
    <property type="entry name" value="RT_nLTR_like"/>
    <property type="match status" value="1"/>
</dbReference>
<dbReference type="InterPro" id="IPR000477">
    <property type="entry name" value="RT_dom"/>
</dbReference>
<dbReference type="EMBL" id="VSWD01000014">
    <property type="protein sequence ID" value="KAK3083196.1"/>
    <property type="molecule type" value="Genomic_DNA"/>
</dbReference>
<dbReference type="Pfam" id="PF00078">
    <property type="entry name" value="RVT_1"/>
    <property type="match status" value="1"/>
</dbReference>
<comment type="caution">
    <text evidence="3">The sequence shown here is derived from an EMBL/GenBank/DDBJ whole genome shotgun (WGS) entry which is preliminary data.</text>
</comment>
<dbReference type="PANTHER" id="PTHR33332">
    <property type="entry name" value="REVERSE TRANSCRIPTASE DOMAIN-CONTAINING PROTEIN"/>
    <property type="match status" value="1"/>
</dbReference>
<name>A0AA88XI32_PINIB</name>
<feature type="domain" description="Reverse transcriptase" evidence="2">
    <location>
        <begin position="213"/>
        <end position="477"/>
    </location>
</feature>
<evidence type="ECO:0000256" key="1">
    <source>
        <dbReference type="SAM" id="MobiDB-lite"/>
    </source>
</evidence>
<dbReference type="PRINTS" id="PR01345">
    <property type="entry name" value="CERVTRCPTASE"/>
</dbReference>
<keyword evidence="4" id="KW-1185">Reference proteome</keyword>
<gene>
    <name evidence="3" type="ORF">FSP39_016487</name>
</gene>
<sequence>MEEAWTTFRENISKIVEENVPERIAKGKTKYYQTPWMNSQTKEAIRRKKKAWRKLIYCPNTYNHYIYRKVRNEASSAVKLAKKEHEQSIAKNIKKDPKSFWRYVKSKTKIKESIPNLNSTDNMAVDDLIGKTTLLNNYFVSVFTKEDLTVLPTFEERNYSTTLNEIHFQEEEVLKHLKCLNPTKSQGVDEIHPKLLKETAENICKPLTLLCQKSINEGKLPNDWKLANVTAIHKKGNKSDPSNYRPISLTSISCKIMEKIIRDRIVTHMDENKLFTPHQFGFRKGHSCTTQLIEVMDAWTKLLDEKSDVDIIYFDFQKAFDKVPHFRLLKKLSAYGIKGKTLTWIKEFLTDRKQRVILNGKYSPWDNITSGIPQGSVLGPILFLIYINDLPEVVSNPVKLFADDTKLYGSSNDQEDHRKIQQDINNLISWSHSWQLTFNKDKCKHLHLGRAILPDDYSLSEQVIGKIEYETDLGVQIDNQLKFQIHINTAVKKANRMLGVIKRNFKHLDKDSFLHLYKSLVRPHLEYASCAWYTLYKKDAMAIENTQRRATKLIYGIQHLSYSERLLNLGLPSLEYRRIRADVIQVYKYINNLDEMSKPLFVKSQENRTRGNSQKLVKSHCRLDVRKNCFTNRVINIWNSLPDNVVTANTLNSFKSKLNNHWKGQPLKFEPTCLTPHSEHQRLSRNTGTDLESRQTR</sequence>
<organism evidence="3 4">
    <name type="scientific">Pinctada imbricata</name>
    <name type="common">Atlantic pearl-oyster</name>
    <name type="synonym">Pinctada martensii</name>
    <dbReference type="NCBI Taxonomy" id="66713"/>
    <lineage>
        <taxon>Eukaryota</taxon>
        <taxon>Metazoa</taxon>
        <taxon>Spiralia</taxon>
        <taxon>Lophotrochozoa</taxon>
        <taxon>Mollusca</taxon>
        <taxon>Bivalvia</taxon>
        <taxon>Autobranchia</taxon>
        <taxon>Pteriomorphia</taxon>
        <taxon>Pterioida</taxon>
        <taxon>Pterioidea</taxon>
        <taxon>Pteriidae</taxon>
        <taxon>Pinctada</taxon>
    </lineage>
</organism>
<evidence type="ECO:0000313" key="3">
    <source>
        <dbReference type="EMBL" id="KAK3083196.1"/>
    </source>
</evidence>